<dbReference type="InterPro" id="IPR013324">
    <property type="entry name" value="RNA_pol_sigma_r3/r4-like"/>
</dbReference>
<dbReference type="RefSeq" id="WP_058695728.1">
    <property type="nucleotide sequence ID" value="NZ_CP029487.1"/>
</dbReference>
<evidence type="ECO:0000256" key="3">
    <source>
        <dbReference type="ARBA" id="ARBA00023015"/>
    </source>
</evidence>
<dbReference type="NCBIfam" id="TIGR02980">
    <property type="entry name" value="SigBFG"/>
    <property type="match status" value="1"/>
</dbReference>
<dbReference type="GO" id="GO:0030435">
    <property type="term" value="P:sporulation resulting in formation of a cellular spore"/>
    <property type="evidence" value="ECO:0007669"/>
    <property type="project" value="UniProtKB-KW"/>
</dbReference>
<feature type="domain" description="HTH cro/C1-type" evidence="7">
    <location>
        <begin position="210"/>
        <end position="240"/>
    </location>
</feature>
<dbReference type="InterPro" id="IPR000943">
    <property type="entry name" value="RNA_pol_sigma70"/>
</dbReference>
<dbReference type="PRINTS" id="PR00046">
    <property type="entry name" value="SIGMA70FCT"/>
</dbReference>
<evidence type="ECO:0000313" key="8">
    <source>
        <dbReference type="EMBL" id="QCT72942.1"/>
    </source>
</evidence>
<keyword evidence="4" id="KW-0731">Sigma factor</keyword>
<dbReference type="InterPro" id="IPR007627">
    <property type="entry name" value="RNA_pol_sigma70_r2"/>
</dbReference>
<keyword evidence="9" id="KW-1185">Reference proteome</keyword>
<comment type="similarity">
    <text evidence="1">Belongs to the sigma-70 factor family.</text>
</comment>
<name>A0A4P9CE13_EUBML</name>
<evidence type="ECO:0000313" key="9">
    <source>
        <dbReference type="Proteomes" id="UP000218387"/>
    </source>
</evidence>
<dbReference type="NCBIfam" id="TIGR02937">
    <property type="entry name" value="sigma70-ECF"/>
    <property type="match status" value="1"/>
</dbReference>
<evidence type="ECO:0000256" key="4">
    <source>
        <dbReference type="ARBA" id="ARBA00023082"/>
    </source>
</evidence>
<sequence>MEYPNQMTKQESKELFIEYKKTGDKEIRDRLIENFLYIPKLLVKKYAYRSNDVEDIYQVACLGLMYAVERYDPDRGFEFDTFASPTIIGEIKKYYRDKQWIIRVPRRIQELNREINRAKTTLEHKLMKTPTISEIADYLEVTEEAVIEAMEGNNVFYPKSLSTEFESNADGQEATLLDLIGEEDERIENIGNVEDLRQRLESLNPVERMIIEERYYNGKTQKEVAAIIGKSQMTVSRLEKKVMEKLRVGL</sequence>
<dbReference type="Gene3D" id="1.10.10.10">
    <property type="entry name" value="Winged helix-like DNA-binding domain superfamily/Winged helix DNA-binding domain"/>
    <property type="match status" value="2"/>
</dbReference>
<dbReference type="InterPro" id="IPR014322">
    <property type="entry name" value="RNA_pol_sigma-B/F/G"/>
</dbReference>
<dbReference type="Pfam" id="PF04542">
    <property type="entry name" value="Sigma70_r2"/>
    <property type="match status" value="1"/>
</dbReference>
<keyword evidence="3" id="KW-0805">Transcription regulation</keyword>
<dbReference type="CDD" id="cd06171">
    <property type="entry name" value="Sigma70_r4"/>
    <property type="match status" value="1"/>
</dbReference>
<dbReference type="PROSITE" id="PS50943">
    <property type="entry name" value="HTH_CROC1"/>
    <property type="match status" value="1"/>
</dbReference>
<evidence type="ECO:0000256" key="5">
    <source>
        <dbReference type="ARBA" id="ARBA00023125"/>
    </source>
</evidence>
<dbReference type="PANTHER" id="PTHR30385">
    <property type="entry name" value="SIGMA FACTOR F FLAGELLAR"/>
    <property type="match status" value="1"/>
</dbReference>
<evidence type="ECO:0000259" key="7">
    <source>
        <dbReference type="PROSITE" id="PS50943"/>
    </source>
</evidence>
<dbReference type="GO" id="GO:0003677">
    <property type="term" value="F:DNA binding"/>
    <property type="evidence" value="ECO:0007669"/>
    <property type="project" value="UniProtKB-KW"/>
</dbReference>
<dbReference type="Proteomes" id="UP000218387">
    <property type="component" value="Chromosome"/>
</dbReference>
<accession>A0A4P9CE13</accession>
<dbReference type="AlphaFoldDB" id="A0A4P9CE13"/>
<protein>
    <submittedName>
        <fullName evidence="8">SigB/SigF/SigG family RNA polymerase sigma factor</fullName>
    </submittedName>
</protein>
<dbReference type="Gene3D" id="1.20.120.1810">
    <property type="match status" value="1"/>
</dbReference>
<dbReference type="SUPFAM" id="SSF88946">
    <property type="entry name" value="Sigma2 domain of RNA polymerase sigma factors"/>
    <property type="match status" value="1"/>
</dbReference>
<organism evidence="8 9">
    <name type="scientific">Eubacterium maltosivorans</name>
    <dbReference type="NCBI Taxonomy" id="2041044"/>
    <lineage>
        <taxon>Bacteria</taxon>
        <taxon>Bacillati</taxon>
        <taxon>Bacillota</taxon>
        <taxon>Clostridia</taxon>
        <taxon>Eubacteriales</taxon>
        <taxon>Eubacteriaceae</taxon>
        <taxon>Eubacterium</taxon>
    </lineage>
</organism>
<dbReference type="KEGG" id="emt:CPZ25_016955"/>
<dbReference type="GO" id="GO:0016987">
    <property type="term" value="F:sigma factor activity"/>
    <property type="evidence" value="ECO:0007669"/>
    <property type="project" value="UniProtKB-KW"/>
</dbReference>
<dbReference type="InterPro" id="IPR013325">
    <property type="entry name" value="RNA_pol_sigma_r2"/>
</dbReference>
<reference evidence="8 9" key="1">
    <citation type="submission" date="2018-05" db="EMBL/GenBank/DDBJ databases">
        <title>Genome comparison of Eubacterium sp.</title>
        <authorList>
            <person name="Feng Y."/>
            <person name="Sanchez-Andrea I."/>
            <person name="Stams A.J.M."/>
            <person name="De Vos W.M."/>
        </authorList>
    </citation>
    <scope>NUCLEOTIDE SEQUENCE [LARGE SCALE GENOMIC DNA]</scope>
    <source>
        <strain evidence="8 9">YI</strain>
    </source>
</reference>
<dbReference type="Pfam" id="PF04545">
    <property type="entry name" value="Sigma70_r4"/>
    <property type="match status" value="1"/>
</dbReference>
<gene>
    <name evidence="8" type="ORF">CPZ25_016955</name>
</gene>
<keyword evidence="5" id="KW-0238">DNA-binding</keyword>
<evidence type="ECO:0000256" key="2">
    <source>
        <dbReference type="ARBA" id="ARBA00022969"/>
    </source>
</evidence>
<dbReference type="InterPro" id="IPR014284">
    <property type="entry name" value="RNA_pol_sigma-70_dom"/>
</dbReference>
<dbReference type="GO" id="GO:0006352">
    <property type="term" value="P:DNA-templated transcription initiation"/>
    <property type="evidence" value="ECO:0007669"/>
    <property type="project" value="InterPro"/>
</dbReference>
<dbReference type="InterPro" id="IPR036388">
    <property type="entry name" value="WH-like_DNA-bd_sf"/>
</dbReference>
<keyword evidence="6" id="KW-0804">Transcription</keyword>
<proteinExistence type="inferred from homology"/>
<dbReference type="InterPro" id="IPR007624">
    <property type="entry name" value="RNA_pol_sigma70_r3"/>
</dbReference>
<evidence type="ECO:0000256" key="1">
    <source>
        <dbReference type="ARBA" id="ARBA00007788"/>
    </source>
</evidence>
<dbReference type="InterPro" id="IPR007630">
    <property type="entry name" value="RNA_pol_sigma70_r4"/>
</dbReference>
<evidence type="ECO:0000256" key="6">
    <source>
        <dbReference type="ARBA" id="ARBA00023163"/>
    </source>
</evidence>
<dbReference type="Pfam" id="PF04539">
    <property type="entry name" value="Sigma70_r3"/>
    <property type="match status" value="1"/>
</dbReference>
<dbReference type="SUPFAM" id="SSF88659">
    <property type="entry name" value="Sigma3 and sigma4 domains of RNA polymerase sigma factors"/>
    <property type="match status" value="2"/>
</dbReference>
<keyword evidence="2" id="KW-0749">Sporulation</keyword>
<dbReference type="InterPro" id="IPR001387">
    <property type="entry name" value="Cro/C1-type_HTH"/>
</dbReference>
<dbReference type="EMBL" id="CP029487">
    <property type="protein sequence ID" value="QCT72942.1"/>
    <property type="molecule type" value="Genomic_DNA"/>
</dbReference>
<dbReference type="PANTHER" id="PTHR30385:SF4">
    <property type="entry name" value="RNA POLYMERASE SIGMA-E FACTOR"/>
    <property type="match status" value="1"/>
</dbReference>